<dbReference type="CDD" id="cd00180">
    <property type="entry name" value="PKc"/>
    <property type="match status" value="1"/>
</dbReference>
<dbReference type="InterPro" id="IPR011009">
    <property type="entry name" value="Kinase-like_dom_sf"/>
</dbReference>
<dbReference type="STRING" id="1450537.A0A395I0D4"/>
<gene>
    <name evidence="6" type="ORF">BO97DRAFT_477431</name>
</gene>
<dbReference type="SMART" id="SM00220">
    <property type="entry name" value="S_TKc"/>
    <property type="match status" value="1"/>
</dbReference>
<dbReference type="Pfam" id="PF00069">
    <property type="entry name" value="Pkinase"/>
    <property type="match status" value="1"/>
</dbReference>
<keyword evidence="2" id="KW-0547">Nucleotide-binding</keyword>
<organism evidence="6 7">
    <name type="scientific">Aspergillus homomorphus (strain CBS 101889)</name>
    <dbReference type="NCBI Taxonomy" id="1450537"/>
    <lineage>
        <taxon>Eukaryota</taxon>
        <taxon>Fungi</taxon>
        <taxon>Dikarya</taxon>
        <taxon>Ascomycota</taxon>
        <taxon>Pezizomycotina</taxon>
        <taxon>Eurotiomycetes</taxon>
        <taxon>Eurotiomycetidae</taxon>
        <taxon>Eurotiales</taxon>
        <taxon>Aspergillaceae</taxon>
        <taxon>Aspergillus</taxon>
        <taxon>Aspergillus subgen. Circumdati</taxon>
    </lineage>
</organism>
<dbReference type="EMBL" id="KZ824280">
    <property type="protein sequence ID" value="RAL13195.1"/>
    <property type="molecule type" value="Genomic_DNA"/>
</dbReference>
<feature type="domain" description="Protein kinase" evidence="5">
    <location>
        <begin position="72"/>
        <end position="312"/>
    </location>
</feature>
<keyword evidence="3 6" id="KW-0418">Kinase</keyword>
<accession>A0A395I0D4</accession>
<dbReference type="GO" id="GO:0005524">
    <property type="term" value="F:ATP binding"/>
    <property type="evidence" value="ECO:0007669"/>
    <property type="project" value="UniProtKB-KW"/>
</dbReference>
<evidence type="ECO:0000256" key="2">
    <source>
        <dbReference type="ARBA" id="ARBA00022741"/>
    </source>
</evidence>
<dbReference type="RefSeq" id="XP_025552349.1">
    <property type="nucleotide sequence ID" value="XM_025700548.1"/>
</dbReference>
<reference evidence="6 7" key="1">
    <citation type="submission" date="2018-02" db="EMBL/GenBank/DDBJ databases">
        <title>The genomes of Aspergillus section Nigri reveals drivers in fungal speciation.</title>
        <authorList>
            <consortium name="DOE Joint Genome Institute"/>
            <person name="Vesth T.C."/>
            <person name="Nybo J."/>
            <person name="Theobald S."/>
            <person name="Brandl J."/>
            <person name="Frisvad J.C."/>
            <person name="Nielsen K.F."/>
            <person name="Lyhne E.K."/>
            <person name="Kogle M.E."/>
            <person name="Kuo A."/>
            <person name="Riley R."/>
            <person name="Clum A."/>
            <person name="Nolan M."/>
            <person name="Lipzen A."/>
            <person name="Salamov A."/>
            <person name="Henrissat B."/>
            <person name="Wiebenga A."/>
            <person name="De vries R.P."/>
            <person name="Grigoriev I.V."/>
            <person name="Mortensen U.H."/>
            <person name="Andersen M.R."/>
            <person name="Baker S.E."/>
        </authorList>
    </citation>
    <scope>NUCLEOTIDE SEQUENCE [LARGE SCALE GENOMIC DNA]</scope>
    <source>
        <strain evidence="6 7">CBS 101889</strain>
    </source>
</reference>
<keyword evidence="7" id="KW-1185">Reference proteome</keyword>
<dbReference type="PANTHER" id="PTHR44329:SF288">
    <property type="entry name" value="MITOGEN-ACTIVATED PROTEIN KINASE KINASE KINASE 20"/>
    <property type="match status" value="1"/>
</dbReference>
<evidence type="ECO:0000313" key="7">
    <source>
        <dbReference type="Proteomes" id="UP000248961"/>
    </source>
</evidence>
<keyword evidence="1" id="KW-0808">Transferase</keyword>
<dbReference type="PROSITE" id="PS50011">
    <property type="entry name" value="PROTEIN_KINASE_DOM"/>
    <property type="match status" value="1"/>
</dbReference>
<dbReference type="Proteomes" id="UP000248961">
    <property type="component" value="Unassembled WGS sequence"/>
</dbReference>
<dbReference type="AlphaFoldDB" id="A0A395I0D4"/>
<evidence type="ECO:0000256" key="4">
    <source>
        <dbReference type="ARBA" id="ARBA00022840"/>
    </source>
</evidence>
<dbReference type="SUPFAM" id="SSF56112">
    <property type="entry name" value="Protein kinase-like (PK-like)"/>
    <property type="match status" value="1"/>
</dbReference>
<dbReference type="OrthoDB" id="1668230at2759"/>
<proteinExistence type="predicted"/>
<dbReference type="InterPro" id="IPR000719">
    <property type="entry name" value="Prot_kinase_dom"/>
</dbReference>
<keyword evidence="4" id="KW-0067">ATP-binding</keyword>
<evidence type="ECO:0000256" key="3">
    <source>
        <dbReference type="ARBA" id="ARBA00022777"/>
    </source>
</evidence>
<evidence type="ECO:0000256" key="1">
    <source>
        <dbReference type="ARBA" id="ARBA00022679"/>
    </source>
</evidence>
<dbReference type="GeneID" id="37204837"/>
<dbReference type="InterPro" id="IPR051681">
    <property type="entry name" value="Ser/Thr_Kinases-Pseudokinases"/>
</dbReference>
<dbReference type="GO" id="GO:0004674">
    <property type="term" value="F:protein serine/threonine kinase activity"/>
    <property type="evidence" value="ECO:0007669"/>
    <property type="project" value="TreeGrafter"/>
</dbReference>
<protein>
    <submittedName>
        <fullName evidence="6">Kinase-like protein</fullName>
    </submittedName>
</protein>
<dbReference type="VEuPathDB" id="FungiDB:BO97DRAFT_477431"/>
<dbReference type="Gene3D" id="1.10.510.10">
    <property type="entry name" value="Transferase(Phosphotransferase) domain 1"/>
    <property type="match status" value="1"/>
</dbReference>
<dbReference type="PROSITE" id="PS00108">
    <property type="entry name" value="PROTEIN_KINASE_ST"/>
    <property type="match status" value="1"/>
</dbReference>
<evidence type="ECO:0000313" key="6">
    <source>
        <dbReference type="EMBL" id="RAL13195.1"/>
    </source>
</evidence>
<dbReference type="PANTHER" id="PTHR44329">
    <property type="entry name" value="SERINE/THREONINE-PROTEIN KINASE TNNI3K-RELATED"/>
    <property type="match status" value="1"/>
</dbReference>
<evidence type="ECO:0000259" key="5">
    <source>
        <dbReference type="PROSITE" id="PS50011"/>
    </source>
</evidence>
<dbReference type="InterPro" id="IPR008271">
    <property type="entry name" value="Ser/Thr_kinase_AS"/>
</dbReference>
<sequence length="312" mass="34820">MAFLHWFGLHPISAFWFTFKTWIWSWVPSVQHLTSRSPIKDVEKGDMQTSSVKETSPEIHNANAKAYDYVIDAKGEFLAGGTTGIVELLDDGTALKSVLPGENMESNIMNIAKEASIYRRLGPHERLIQLLGHSEDGLVLEYMEKGNLKAYLLANSSIPTDLRLKWASQVAEAVQLLHNSRIIHCDIKPSNLLLTEALDIKIIDFAGSSVDGSRPSACEGTRFYLPRDWREQPTVATDLFALGSTIYQIFQGTSPYAEIPSDEVERLFTQKEFPDVSGIVCGDIIKKCWLSQIASAGDVRKAIHHIIDKLNC</sequence>
<name>A0A395I0D4_ASPHC</name>